<feature type="compositionally biased region" description="Basic residues" evidence="1">
    <location>
        <begin position="104"/>
        <end position="123"/>
    </location>
</feature>
<dbReference type="PANTHER" id="PTHR21529">
    <property type="entry name" value="MAMMARY TURMOR VIRUS RECEPTOR HOMOLOG 1, 2 MTVR1, 2"/>
    <property type="match status" value="1"/>
</dbReference>
<dbReference type="PANTHER" id="PTHR21529:SF4">
    <property type="entry name" value="TPR AND ANKYRIN REPEAT-CONTAINING PROTEIN 1"/>
    <property type="match status" value="1"/>
</dbReference>
<dbReference type="EMBL" id="GL378350">
    <property type="protein sequence ID" value="EFJ46590.1"/>
    <property type="molecule type" value="Genomic_DNA"/>
</dbReference>
<organism evidence="3">
    <name type="scientific">Volvox carteri f. nagariensis</name>
    <dbReference type="NCBI Taxonomy" id="3068"/>
    <lineage>
        <taxon>Eukaryota</taxon>
        <taxon>Viridiplantae</taxon>
        <taxon>Chlorophyta</taxon>
        <taxon>core chlorophytes</taxon>
        <taxon>Chlorophyceae</taxon>
        <taxon>CS clade</taxon>
        <taxon>Chlamydomonadales</taxon>
        <taxon>Volvocaceae</taxon>
        <taxon>Volvox</taxon>
    </lineage>
</organism>
<evidence type="ECO:0000313" key="2">
    <source>
        <dbReference type="EMBL" id="EFJ46590.1"/>
    </source>
</evidence>
<evidence type="ECO:0000256" key="1">
    <source>
        <dbReference type="SAM" id="MobiDB-lite"/>
    </source>
</evidence>
<protein>
    <submittedName>
        <fullName evidence="2">Uncharacterized protein</fullName>
    </submittedName>
</protein>
<proteinExistence type="predicted"/>
<accession>D8U186</accession>
<reference evidence="2 3" key="1">
    <citation type="journal article" date="2010" name="Science">
        <title>Genomic analysis of organismal complexity in the multicellular green alga Volvox carteri.</title>
        <authorList>
            <person name="Prochnik S.E."/>
            <person name="Umen J."/>
            <person name="Nedelcu A.M."/>
            <person name="Hallmann A."/>
            <person name="Miller S.M."/>
            <person name="Nishii I."/>
            <person name="Ferris P."/>
            <person name="Kuo A."/>
            <person name="Mitros T."/>
            <person name="Fritz-Laylin L.K."/>
            <person name="Hellsten U."/>
            <person name="Chapman J."/>
            <person name="Simakov O."/>
            <person name="Rensing S.A."/>
            <person name="Terry A."/>
            <person name="Pangilinan J."/>
            <person name="Kapitonov V."/>
            <person name="Jurka J."/>
            <person name="Salamov A."/>
            <person name="Shapiro H."/>
            <person name="Schmutz J."/>
            <person name="Grimwood J."/>
            <person name="Lindquist E."/>
            <person name="Lucas S."/>
            <person name="Grigoriev I.V."/>
            <person name="Schmitt R."/>
            <person name="Kirk D."/>
            <person name="Rokhsar D.S."/>
        </authorList>
    </citation>
    <scope>NUCLEOTIDE SEQUENCE [LARGE SCALE GENOMIC DNA]</scope>
    <source>
        <strain evidence="3">f. Nagariensis / Eve</strain>
    </source>
</reference>
<dbReference type="InParanoid" id="D8U186"/>
<feature type="compositionally biased region" description="Polar residues" evidence="1">
    <location>
        <begin position="88"/>
        <end position="103"/>
    </location>
</feature>
<gene>
    <name evidence="2" type="ORF">VOLCADRAFT_93059</name>
</gene>
<dbReference type="OrthoDB" id="3156807at2759"/>
<dbReference type="RefSeq" id="XP_002952447.1">
    <property type="nucleotide sequence ID" value="XM_002952401.1"/>
</dbReference>
<dbReference type="InterPro" id="IPR039904">
    <property type="entry name" value="TRANK1"/>
</dbReference>
<dbReference type="Proteomes" id="UP000001058">
    <property type="component" value="Unassembled WGS sequence"/>
</dbReference>
<sequence length="239" mass="24877">MSQRIREEPPARARNVAQLPQDIQDSNAIIMTVPQAKGLEFDDVIIVDFFNDCDANSEWRVLRVVTGGVGTGDGYQYDMQRRRCVSTAAGTGSSNWRRAPQSQPRRHAPALKKQWARAGKHARGSQTEQESGAASARGNRGDHVTILAVQALCCRKFGDGAFSGPGAAVAWLPFAVAVAVQLASTGVAAGGAAAMGAGDGGGTSASAATCSLAPASSVTHGAEGIDSDVSRRLQVHIHA</sequence>
<dbReference type="GeneID" id="9628622"/>
<feature type="region of interest" description="Disordered" evidence="1">
    <location>
        <begin position="88"/>
        <end position="139"/>
    </location>
</feature>
<keyword evidence="3" id="KW-1185">Reference proteome</keyword>
<name>D8U186_VOLCA</name>
<dbReference type="AlphaFoldDB" id="D8U186"/>
<dbReference type="KEGG" id="vcn:VOLCADRAFT_93059"/>
<evidence type="ECO:0000313" key="3">
    <source>
        <dbReference type="Proteomes" id="UP000001058"/>
    </source>
</evidence>